<keyword evidence="2" id="KW-1185">Reference proteome</keyword>
<proteinExistence type="predicted"/>
<gene>
    <name evidence="1" type="ORF">FB45DRAFT_74719</name>
</gene>
<name>A0AAD7BNC7_9AGAR</name>
<evidence type="ECO:0000313" key="1">
    <source>
        <dbReference type="EMBL" id="KAJ7626043.1"/>
    </source>
</evidence>
<dbReference type="Proteomes" id="UP001221142">
    <property type="component" value="Unassembled WGS sequence"/>
</dbReference>
<reference evidence="1" key="1">
    <citation type="submission" date="2023-03" db="EMBL/GenBank/DDBJ databases">
        <title>Massive genome expansion in bonnet fungi (Mycena s.s.) driven by repeated elements and novel gene families across ecological guilds.</title>
        <authorList>
            <consortium name="Lawrence Berkeley National Laboratory"/>
            <person name="Harder C.B."/>
            <person name="Miyauchi S."/>
            <person name="Viragh M."/>
            <person name="Kuo A."/>
            <person name="Thoen E."/>
            <person name="Andreopoulos B."/>
            <person name="Lu D."/>
            <person name="Skrede I."/>
            <person name="Drula E."/>
            <person name="Henrissat B."/>
            <person name="Morin E."/>
            <person name="Kohler A."/>
            <person name="Barry K."/>
            <person name="LaButti K."/>
            <person name="Morin E."/>
            <person name="Salamov A."/>
            <person name="Lipzen A."/>
            <person name="Mereny Z."/>
            <person name="Hegedus B."/>
            <person name="Baldrian P."/>
            <person name="Stursova M."/>
            <person name="Weitz H."/>
            <person name="Taylor A."/>
            <person name="Grigoriev I.V."/>
            <person name="Nagy L.G."/>
            <person name="Martin F."/>
            <person name="Kauserud H."/>
        </authorList>
    </citation>
    <scope>NUCLEOTIDE SEQUENCE</scope>
    <source>
        <strain evidence="1">9284</strain>
    </source>
</reference>
<accession>A0AAD7BNC7</accession>
<dbReference type="AlphaFoldDB" id="A0AAD7BNC7"/>
<sequence length="106" mass="11438">MRTQLLSRWLTIQSFAARIRGGVLASAMWSMESISLSRCRPQAEDPMDCAGPLRPDAVYPASQLRWGEAAQAHPYVAIDTGACGCRPPSFGAPPLTPRPLSVDPSN</sequence>
<evidence type="ECO:0000313" key="2">
    <source>
        <dbReference type="Proteomes" id="UP001221142"/>
    </source>
</evidence>
<protein>
    <submittedName>
        <fullName evidence="1">Uncharacterized protein</fullName>
    </submittedName>
</protein>
<comment type="caution">
    <text evidence="1">The sequence shown here is derived from an EMBL/GenBank/DDBJ whole genome shotgun (WGS) entry which is preliminary data.</text>
</comment>
<organism evidence="1 2">
    <name type="scientific">Roridomyces roridus</name>
    <dbReference type="NCBI Taxonomy" id="1738132"/>
    <lineage>
        <taxon>Eukaryota</taxon>
        <taxon>Fungi</taxon>
        <taxon>Dikarya</taxon>
        <taxon>Basidiomycota</taxon>
        <taxon>Agaricomycotina</taxon>
        <taxon>Agaricomycetes</taxon>
        <taxon>Agaricomycetidae</taxon>
        <taxon>Agaricales</taxon>
        <taxon>Marasmiineae</taxon>
        <taxon>Mycenaceae</taxon>
        <taxon>Roridomyces</taxon>
    </lineage>
</organism>
<dbReference type="EMBL" id="JARKIF010000012">
    <property type="protein sequence ID" value="KAJ7626043.1"/>
    <property type="molecule type" value="Genomic_DNA"/>
</dbReference>